<keyword evidence="15" id="KW-1185">Reference proteome</keyword>
<evidence type="ECO:0000256" key="5">
    <source>
        <dbReference type="ARBA" id="ARBA00022833"/>
    </source>
</evidence>
<evidence type="ECO:0000256" key="7">
    <source>
        <dbReference type="ARBA" id="ARBA00023242"/>
    </source>
</evidence>
<evidence type="ECO:0008006" key="16">
    <source>
        <dbReference type="Google" id="ProtNLM"/>
    </source>
</evidence>
<evidence type="ECO:0000256" key="10">
    <source>
        <dbReference type="RuleBase" id="RU000682"/>
    </source>
</evidence>
<dbReference type="GO" id="GO:0000122">
    <property type="term" value="P:negative regulation of transcription by RNA polymerase II"/>
    <property type="evidence" value="ECO:0007669"/>
    <property type="project" value="UniProtKB-ARBA"/>
</dbReference>
<dbReference type="InterPro" id="IPR036236">
    <property type="entry name" value="Znf_C2H2_sf"/>
</dbReference>
<dbReference type="FunFam" id="3.30.160.60:FF:000145">
    <property type="entry name" value="Zinc finger protein 574"/>
    <property type="match status" value="1"/>
</dbReference>
<feature type="region of interest" description="Disordered" evidence="11">
    <location>
        <begin position="746"/>
        <end position="768"/>
    </location>
</feature>
<gene>
    <name evidence="14" type="ORF">V9T40_014555</name>
</gene>
<feature type="region of interest" description="Disordered" evidence="11">
    <location>
        <begin position="517"/>
        <end position="585"/>
    </location>
</feature>
<dbReference type="SMART" id="SM00355">
    <property type="entry name" value="ZnF_C2H2"/>
    <property type="match status" value="5"/>
</dbReference>
<evidence type="ECO:0000256" key="4">
    <source>
        <dbReference type="ARBA" id="ARBA00022771"/>
    </source>
</evidence>
<dbReference type="InterPro" id="IPR051574">
    <property type="entry name" value="ZnF_E-box_Homeobox"/>
</dbReference>
<dbReference type="InterPro" id="IPR001356">
    <property type="entry name" value="HD"/>
</dbReference>
<evidence type="ECO:0000256" key="8">
    <source>
        <dbReference type="PROSITE-ProRule" id="PRU00042"/>
    </source>
</evidence>
<keyword evidence="7 9" id="KW-0539">Nucleus</keyword>
<keyword evidence="5" id="KW-0862">Zinc</keyword>
<feature type="domain" description="Homeobox" evidence="12">
    <location>
        <begin position="446"/>
        <end position="506"/>
    </location>
</feature>
<name>A0AAN9XXG6_9HEMI</name>
<dbReference type="PANTHER" id="PTHR24391:SF27">
    <property type="entry name" value="ZINC FINGER PROTEIN 1"/>
    <property type="match status" value="1"/>
</dbReference>
<evidence type="ECO:0000259" key="12">
    <source>
        <dbReference type="PROSITE" id="PS50071"/>
    </source>
</evidence>
<dbReference type="InterPro" id="IPR013087">
    <property type="entry name" value="Znf_C2H2_type"/>
</dbReference>
<reference evidence="14 15" key="1">
    <citation type="submission" date="2024-03" db="EMBL/GenBank/DDBJ databases">
        <title>Adaptation during the transition from Ophiocordyceps entomopathogen to insect associate is accompanied by gene loss and intensified selection.</title>
        <authorList>
            <person name="Ward C.M."/>
            <person name="Onetto C.A."/>
            <person name="Borneman A.R."/>
        </authorList>
    </citation>
    <scope>NUCLEOTIDE SEQUENCE [LARGE SCALE GENOMIC DNA]</scope>
    <source>
        <strain evidence="14">AWRI1</strain>
        <tissue evidence="14">Single Adult Female</tissue>
    </source>
</reference>
<feature type="compositionally biased region" description="Polar residues" evidence="11">
    <location>
        <begin position="95"/>
        <end position="117"/>
    </location>
</feature>
<dbReference type="Gene3D" id="1.10.10.60">
    <property type="entry name" value="Homeodomain-like"/>
    <property type="match status" value="1"/>
</dbReference>
<evidence type="ECO:0000259" key="13">
    <source>
        <dbReference type="PROSITE" id="PS50157"/>
    </source>
</evidence>
<dbReference type="SUPFAM" id="SSF46689">
    <property type="entry name" value="Homeodomain-like"/>
    <property type="match status" value="1"/>
</dbReference>
<feature type="compositionally biased region" description="Low complexity" evidence="11">
    <location>
        <begin position="327"/>
        <end position="341"/>
    </location>
</feature>
<dbReference type="PROSITE" id="PS50071">
    <property type="entry name" value="HOMEOBOX_2"/>
    <property type="match status" value="1"/>
</dbReference>
<feature type="domain" description="C2H2-type" evidence="13">
    <location>
        <begin position="797"/>
        <end position="825"/>
    </location>
</feature>
<dbReference type="InterPro" id="IPR009057">
    <property type="entry name" value="Homeodomain-like_sf"/>
</dbReference>
<dbReference type="Proteomes" id="UP001367676">
    <property type="component" value="Unassembled WGS sequence"/>
</dbReference>
<keyword evidence="4 8" id="KW-0863">Zinc-finger</keyword>
<feature type="domain" description="C2H2-type" evidence="13">
    <location>
        <begin position="13"/>
        <end position="40"/>
    </location>
</feature>
<dbReference type="FunFam" id="3.30.160.60:FF:000013">
    <property type="entry name" value="Putative zinc finger E-box-binding homeobox 2"/>
    <property type="match status" value="2"/>
</dbReference>
<dbReference type="Pfam" id="PF00046">
    <property type="entry name" value="Homeodomain"/>
    <property type="match status" value="1"/>
</dbReference>
<sequence length="828" mass="90685">MISHDESAVLRKFKCPQCEKAFKFKHHLKEHIRIHSGEKPFACEHCGKRFSHSGSYSSHNTSKKCLIMNLKVNHRNRNAANAAVGAVGADPKSVANGQQPSTNQAGSRVSSGKSKMPSNNNNNNNISVSNNNHNKNLTNNNHHLNNHNNNNNIINNNDHPFTSILPKYPDGAGILLPGYPFYFAPGISPYFPPNINQLLEQFGPLTPAAIAAYRENSKEIEEVSRGVASGEDVTEIVIKKEIKMEEEECEKLSSASSSTSTMLPAATAAAPAARPCSAEDRRTGNDLEAVKRILESVSESVTKQQSQQLQLQPFPLGLPKLQSTSCSSGCPSVSSEMPSSPAIADDTSQSHDSAAAAMAAAAACRYCGRVCHSLDELQQHEKFICSARDDTKKNEGLAAKLEDIISSRREENGLSAFNSESEEEAQGSGKEFFMTEDEDIDGVSDSRRVRVRSQIAEEQLVVLKQHYALNPRPKREELEIISQRVGFPVRVVQVWFQNNRARDRREGRFVPIPYAPAAPYPPSGGGSASATDPYSGAELSPRLLPPTSSSVSMDQPLDLSTKRSTSSSPASSPYPYDSDECGAVNLSSRKSPLSAHLLQQHHHQMALATLAAASTTSCCPPTTPPASSVQQLTAAMLDGGASYRTSPTPPPLTPEKRLMPYNHQRTPGTPNSANSIFFSMERIVYTCNASHSPVTSSSPIYNGSCSPNSSDSWKPEFLHSNDLELKDDSRMGEDMSLADCRTVVTSTKKSKINSNNSADSETKGEERPHKCDICPKAFKHKHHLTEHKRLHSGEKPFQCKKCLKRFSHSGSYSQHKNHRFSYCKPYRD</sequence>
<feature type="compositionally biased region" description="Low complexity" evidence="11">
    <location>
        <begin position="746"/>
        <end position="757"/>
    </location>
</feature>
<dbReference type="FunFam" id="3.30.160.60:FF:000072">
    <property type="entry name" value="zinc finger protein 143 isoform X1"/>
    <property type="match status" value="1"/>
</dbReference>
<dbReference type="GO" id="GO:0008270">
    <property type="term" value="F:zinc ion binding"/>
    <property type="evidence" value="ECO:0007669"/>
    <property type="project" value="UniProtKB-KW"/>
</dbReference>
<feature type="region of interest" description="Disordered" evidence="11">
    <location>
        <begin position="90"/>
        <end position="154"/>
    </location>
</feature>
<dbReference type="GO" id="GO:0000978">
    <property type="term" value="F:RNA polymerase II cis-regulatory region sequence-specific DNA binding"/>
    <property type="evidence" value="ECO:0007669"/>
    <property type="project" value="TreeGrafter"/>
</dbReference>
<feature type="domain" description="C2H2-type" evidence="13">
    <location>
        <begin position="769"/>
        <end position="796"/>
    </location>
</feature>
<evidence type="ECO:0000256" key="3">
    <source>
        <dbReference type="ARBA" id="ARBA00022737"/>
    </source>
</evidence>
<keyword evidence="9 10" id="KW-0371">Homeobox</keyword>
<evidence type="ECO:0000313" key="15">
    <source>
        <dbReference type="Proteomes" id="UP001367676"/>
    </source>
</evidence>
<dbReference type="CDD" id="cd00086">
    <property type="entry name" value="homeodomain"/>
    <property type="match status" value="1"/>
</dbReference>
<accession>A0AAN9XXG6</accession>
<evidence type="ECO:0000256" key="1">
    <source>
        <dbReference type="ARBA" id="ARBA00004123"/>
    </source>
</evidence>
<dbReference type="EMBL" id="JBBCAQ010000038">
    <property type="protein sequence ID" value="KAK7572083.1"/>
    <property type="molecule type" value="Genomic_DNA"/>
</dbReference>
<evidence type="ECO:0000256" key="2">
    <source>
        <dbReference type="ARBA" id="ARBA00022723"/>
    </source>
</evidence>
<organism evidence="14 15">
    <name type="scientific">Parthenolecanium corni</name>
    <dbReference type="NCBI Taxonomy" id="536013"/>
    <lineage>
        <taxon>Eukaryota</taxon>
        <taxon>Metazoa</taxon>
        <taxon>Ecdysozoa</taxon>
        <taxon>Arthropoda</taxon>
        <taxon>Hexapoda</taxon>
        <taxon>Insecta</taxon>
        <taxon>Pterygota</taxon>
        <taxon>Neoptera</taxon>
        <taxon>Paraneoptera</taxon>
        <taxon>Hemiptera</taxon>
        <taxon>Sternorrhyncha</taxon>
        <taxon>Coccoidea</taxon>
        <taxon>Coccidae</taxon>
        <taxon>Parthenolecanium</taxon>
    </lineage>
</organism>
<keyword evidence="2" id="KW-0479">Metal-binding</keyword>
<dbReference type="Pfam" id="PF00096">
    <property type="entry name" value="zf-C2H2"/>
    <property type="match status" value="2"/>
</dbReference>
<evidence type="ECO:0000256" key="9">
    <source>
        <dbReference type="PROSITE-ProRule" id="PRU00108"/>
    </source>
</evidence>
<dbReference type="SUPFAM" id="SSF57667">
    <property type="entry name" value="beta-beta-alpha zinc fingers"/>
    <property type="match status" value="2"/>
</dbReference>
<dbReference type="GO" id="GO:0005634">
    <property type="term" value="C:nucleus"/>
    <property type="evidence" value="ECO:0007669"/>
    <property type="project" value="UniProtKB-SubCell"/>
</dbReference>
<dbReference type="GO" id="GO:0000981">
    <property type="term" value="F:DNA-binding transcription factor activity, RNA polymerase II-specific"/>
    <property type="evidence" value="ECO:0007669"/>
    <property type="project" value="TreeGrafter"/>
</dbReference>
<dbReference type="PROSITE" id="PS50157">
    <property type="entry name" value="ZINC_FINGER_C2H2_2"/>
    <property type="match status" value="4"/>
</dbReference>
<proteinExistence type="predicted"/>
<dbReference type="AlphaFoldDB" id="A0AAN9XXG6"/>
<comment type="caution">
    <text evidence="14">The sequence shown here is derived from an EMBL/GenBank/DDBJ whole genome shotgun (WGS) entry which is preliminary data.</text>
</comment>
<protein>
    <recommendedName>
        <fullName evidence="16">Zinc finger E-box-binding homeobox protein zag-1</fullName>
    </recommendedName>
</protein>
<feature type="region of interest" description="Disordered" evidence="11">
    <location>
        <begin position="412"/>
        <end position="445"/>
    </location>
</feature>
<feature type="compositionally biased region" description="Low complexity" evidence="11">
    <location>
        <begin position="539"/>
        <end position="552"/>
    </location>
</feature>
<dbReference type="PROSITE" id="PS00028">
    <property type="entry name" value="ZINC_FINGER_C2H2_1"/>
    <property type="match status" value="2"/>
</dbReference>
<evidence type="ECO:0000313" key="14">
    <source>
        <dbReference type="EMBL" id="KAK7572083.1"/>
    </source>
</evidence>
<keyword evidence="3" id="KW-0677">Repeat</keyword>
<feature type="compositionally biased region" description="Low complexity" evidence="11">
    <location>
        <begin position="118"/>
        <end position="154"/>
    </location>
</feature>
<feature type="DNA-binding region" description="Homeobox" evidence="9">
    <location>
        <begin position="448"/>
        <end position="507"/>
    </location>
</feature>
<evidence type="ECO:0000256" key="11">
    <source>
        <dbReference type="SAM" id="MobiDB-lite"/>
    </source>
</evidence>
<dbReference type="SMART" id="SM00389">
    <property type="entry name" value="HOX"/>
    <property type="match status" value="1"/>
</dbReference>
<feature type="domain" description="C2H2-type" evidence="13">
    <location>
        <begin position="41"/>
        <end position="59"/>
    </location>
</feature>
<dbReference type="Gene3D" id="3.30.160.60">
    <property type="entry name" value="Classic Zinc Finger"/>
    <property type="match status" value="4"/>
</dbReference>
<comment type="subcellular location">
    <subcellularLocation>
        <location evidence="1 9 10">Nucleus</location>
    </subcellularLocation>
</comment>
<feature type="region of interest" description="Disordered" evidence="11">
    <location>
        <begin position="327"/>
        <end position="349"/>
    </location>
</feature>
<keyword evidence="6 9" id="KW-0238">DNA-binding</keyword>
<feature type="compositionally biased region" description="Low complexity" evidence="11">
    <location>
        <begin position="562"/>
        <end position="576"/>
    </location>
</feature>
<dbReference type="PANTHER" id="PTHR24391">
    <property type="entry name" value="HISTONE H4 TRANSCRIPTION FACTOR-RELATED"/>
    <property type="match status" value="1"/>
</dbReference>
<evidence type="ECO:0000256" key="6">
    <source>
        <dbReference type="ARBA" id="ARBA00023125"/>
    </source>
</evidence>